<protein>
    <submittedName>
        <fullName evidence="7">Uncharacterized protein</fullName>
    </submittedName>
</protein>
<dbReference type="GO" id="GO:0005829">
    <property type="term" value="C:cytosol"/>
    <property type="evidence" value="ECO:0007669"/>
    <property type="project" value="TreeGrafter"/>
</dbReference>
<feature type="compositionally biased region" description="Basic and acidic residues" evidence="5">
    <location>
        <begin position="256"/>
        <end position="275"/>
    </location>
</feature>
<evidence type="ECO:0000313" key="6">
    <source>
        <dbReference type="Proteomes" id="UP000887574"/>
    </source>
</evidence>
<dbReference type="GO" id="GO:0003924">
    <property type="term" value="F:GTPase activity"/>
    <property type="evidence" value="ECO:0007669"/>
    <property type="project" value="InterPro"/>
</dbReference>
<dbReference type="GO" id="GO:0005525">
    <property type="term" value="F:GTP binding"/>
    <property type="evidence" value="ECO:0007669"/>
    <property type="project" value="UniProtKB-KW"/>
</dbReference>
<evidence type="ECO:0000256" key="5">
    <source>
        <dbReference type="SAM" id="MobiDB-lite"/>
    </source>
</evidence>
<dbReference type="WBParaSite" id="jg23692">
    <property type="protein sequence ID" value="jg23692"/>
    <property type="gene ID" value="jg23692"/>
</dbReference>
<accession>A0A915DU55</accession>
<reference evidence="7" key="1">
    <citation type="submission" date="2022-11" db="UniProtKB">
        <authorList>
            <consortium name="WormBaseParasite"/>
        </authorList>
    </citation>
    <scope>IDENTIFICATION</scope>
</reference>
<dbReference type="PANTHER" id="PTHR45709">
    <property type="entry name" value="LARGE SUBUNIT GTPASE 1 HOMOLOG-RELATED"/>
    <property type="match status" value="1"/>
</dbReference>
<dbReference type="PANTHER" id="PTHR45709:SF2">
    <property type="entry name" value="LARGE SUBUNIT GTPASE 1 HOMOLOG"/>
    <property type="match status" value="1"/>
</dbReference>
<evidence type="ECO:0000256" key="2">
    <source>
        <dbReference type="ARBA" id="ARBA00022741"/>
    </source>
</evidence>
<evidence type="ECO:0000256" key="3">
    <source>
        <dbReference type="ARBA" id="ARBA00022801"/>
    </source>
</evidence>
<keyword evidence="6" id="KW-1185">Reference proteome</keyword>
<evidence type="ECO:0000256" key="1">
    <source>
        <dbReference type="ARBA" id="ARBA00022490"/>
    </source>
</evidence>
<dbReference type="AlphaFoldDB" id="A0A915DU55"/>
<organism evidence="6 7">
    <name type="scientific">Ditylenchus dipsaci</name>
    <dbReference type="NCBI Taxonomy" id="166011"/>
    <lineage>
        <taxon>Eukaryota</taxon>
        <taxon>Metazoa</taxon>
        <taxon>Ecdysozoa</taxon>
        <taxon>Nematoda</taxon>
        <taxon>Chromadorea</taxon>
        <taxon>Rhabditida</taxon>
        <taxon>Tylenchina</taxon>
        <taxon>Tylenchomorpha</taxon>
        <taxon>Sphaerularioidea</taxon>
        <taxon>Anguinidae</taxon>
        <taxon>Anguininae</taxon>
        <taxon>Ditylenchus</taxon>
    </lineage>
</organism>
<feature type="region of interest" description="Disordered" evidence="5">
    <location>
        <begin position="256"/>
        <end position="293"/>
    </location>
</feature>
<keyword evidence="1" id="KW-0963">Cytoplasm</keyword>
<dbReference type="GO" id="GO:0000054">
    <property type="term" value="P:ribosomal subunit export from nucleus"/>
    <property type="evidence" value="ECO:0007669"/>
    <property type="project" value="TreeGrafter"/>
</dbReference>
<evidence type="ECO:0000313" key="7">
    <source>
        <dbReference type="WBParaSite" id="jg23692"/>
    </source>
</evidence>
<dbReference type="InterPro" id="IPR043358">
    <property type="entry name" value="GNL1-like"/>
</dbReference>
<keyword evidence="3" id="KW-0378">Hydrolase</keyword>
<sequence length="305" mass="35150">MTKRRLKNKGPAGFNKSLGKGLVNKASEDLKAAQARNRQVKSNPNVILEGPVKKVLDSVTYETNLEEFLANAELADRNFEAEKGSDFKILSTKESNVVKVEDLKTQSFEELNNKYGHLMRIPRRPKKELYHTAEELHALENETFLEWRRSLALLAEGDGLVITPFERNLELWRQLWRVIERSDIVVQIVDARNPLLFRSADLEAYVKEVDPSKENLILVNKSDLLTPEQLREWQNYFQREKIRSVFWSALQSVNEEKNGNSRPYDDEKEDVESAHSSELGSDSSMDEPSTSFIPLSRQLRNSLIF</sequence>
<feature type="compositionally biased region" description="Polar residues" evidence="5">
    <location>
        <begin position="276"/>
        <end position="293"/>
    </location>
</feature>
<dbReference type="Gene3D" id="3.40.50.300">
    <property type="entry name" value="P-loop containing nucleotide triphosphate hydrolases"/>
    <property type="match status" value="1"/>
</dbReference>
<dbReference type="InterPro" id="IPR027417">
    <property type="entry name" value="P-loop_NTPase"/>
</dbReference>
<keyword evidence="2" id="KW-0547">Nucleotide-binding</keyword>
<dbReference type="Proteomes" id="UP000887574">
    <property type="component" value="Unplaced"/>
</dbReference>
<name>A0A915DU55_9BILA</name>
<evidence type="ECO:0000256" key="4">
    <source>
        <dbReference type="ARBA" id="ARBA00023134"/>
    </source>
</evidence>
<dbReference type="SUPFAM" id="SSF52540">
    <property type="entry name" value="P-loop containing nucleoside triphosphate hydrolases"/>
    <property type="match status" value="1"/>
</dbReference>
<keyword evidence="4" id="KW-0342">GTP-binding</keyword>
<proteinExistence type="predicted"/>